<keyword evidence="3" id="KW-1185">Reference proteome</keyword>
<evidence type="ECO:0000313" key="2">
    <source>
        <dbReference type="EMBL" id="WVO24240.1"/>
    </source>
</evidence>
<dbReference type="Proteomes" id="UP001432216">
    <property type="component" value="Chromosome 10"/>
</dbReference>
<dbReference type="EMBL" id="CP143815">
    <property type="protein sequence ID" value="WVO24240.1"/>
    <property type="molecule type" value="Genomic_DNA"/>
</dbReference>
<name>A0ABZ2B660_9TREE</name>
<evidence type="ECO:0000313" key="3">
    <source>
        <dbReference type="Proteomes" id="UP001432216"/>
    </source>
</evidence>
<gene>
    <name evidence="2" type="ORF">IAS62_005604</name>
</gene>
<protein>
    <submittedName>
        <fullName evidence="2">Uncharacterized protein</fullName>
    </submittedName>
</protein>
<proteinExistence type="predicted"/>
<feature type="compositionally biased region" description="Low complexity" evidence="1">
    <location>
        <begin position="15"/>
        <end position="30"/>
    </location>
</feature>
<feature type="region of interest" description="Disordered" evidence="1">
    <location>
        <begin position="716"/>
        <end position="740"/>
    </location>
</feature>
<accession>A0ABZ2B660</accession>
<dbReference type="InterPro" id="IPR029063">
    <property type="entry name" value="SAM-dependent_MTases_sf"/>
</dbReference>
<dbReference type="GeneID" id="89992374"/>
<evidence type="ECO:0000256" key="1">
    <source>
        <dbReference type="SAM" id="MobiDB-lite"/>
    </source>
</evidence>
<feature type="region of interest" description="Disordered" evidence="1">
    <location>
        <begin position="1"/>
        <end position="42"/>
    </location>
</feature>
<dbReference type="RefSeq" id="XP_064723479.1">
    <property type="nucleotide sequence ID" value="XM_064867407.1"/>
</dbReference>
<feature type="compositionally biased region" description="Basic and acidic residues" evidence="1">
    <location>
        <begin position="1"/>
        <end position="11"/>
    </location>
</feature>
<dbReference type="Gene3D" id="3.40.50.150">
    <property type="entry name" value="Vaccinia Virus protein VP39"/>
    <property type="match status" value="1"/>
</dbReference>
<feature type="region of interest" description="Disordered" evidence="1">
    <location>
        <begin position="56"/>
        <end position="95"/>
    </location>
</feature>
<reference evidence="2 3" key="1">
    <citation type="submission" date="2024-01" db="EMBL/GenBank/DDBJ databases">
        <title>Comparative genomics of Cryptococcus and Kwoniella reveals pathogenesis evolution and contrasting modes of karyotype evolution via chromosome fusion or intercentromeric recombination.</title>
        <authorList>
            <person name="Coelho M.A."/>
            <person name="David-Palma M."/>
            <person name="Shea T."/>
            <person name="Bowers K."/>
            <person name="McGinley-Smith S."/>
            <person name="Mohammad A.W."/>
            <person name="Gnirke A."/>
            <person name="Yurkov A.M."/>
            <person name="Nowrousian M."/>
            <person name="Sun S."/>
            <person name="Cuomo C.A."/>
            <person name="Heitman J."/>
        </authorList>
    </citation>
    <scope>NUCLEOTIDE SEQUENCE [LARGE SCALE GENOMIC DNA]</scope>
    <source>
        <strain evidence="2 3">7685027</strain>
    </source>
</reference>
<sequence>MDGDDSTRVCDSRAPSGSHYSYHSHNGPYSEAPHEPPHPLVASSFARDSSFAAVPGQHLHHLPHPPSPAHIRHSTISSATHTPHSRVSSAGHYGPHADETPYAMLAAVIGRASARDLRTVISKERAERRMIVENKRPPNIQTRRRSKVTFPTDHGRSTSETSFKLLMFDRRTLTTVPIPPPPVDHILDPPKDGDFFSSSMPPPEKVGWYNSITRSSSAPSVPHLARERRGSNASLISAVSADTHLSAQRTFPNARQPHDHDAPHIIRYNPFDPLVSSPESATFGHYPPTPQTHQATLGIRQSEPHGRYSTFELMAHDSAGVTSYLDPDLSATFHKRMAESSSSRKSDGDARLMSLSTKMGVSSGNAWVGGSRRKEAFSESEWTFEKPILKAMGEAVRDKVGMIKEVDHYHVAEYGCHKETPNPIIAEVIEALCRRSTCQMPNVFSVTHQVNPDFDTRALQSNLASQASSYRKIEKLSLSPSPLILTSFSFAGLTENVLPADTVDFAVCAGELSKLQGLVSPKPLYSFAGQADEKEKQAMKDLVNWLEAKSREMKKGGVLVCSMVVRTRQPPESNSSCGSRPHPVKASPCRAPVSLPNSPNNNLFTPYPRAPLTEIHPSISPHQGHHLAPSTQSTLSTKYRTDIFQLINQALSPAIQSLVTLGEIRTHVAQALVDVPYWPRTLASLQTALGQVGDWEVIIDQDEVDEDETRGDLEHMLDGMDVDSSPPAPRDSEGFDLDGPPKACSRTEAAAESHYLPEEIREWAQAGVRIHRLVHPAWKAFQQGTIDRQTYARRIAMYCHALYGPHLRKVLREKGRMNISQCENTVQEMFKTLVEKCELGALSALAIDIGVIFLRRR</sequence>
<organism evidence="2 3">
    <name type="scientific">Cryptococcus decagattii</name>
    <dbReference type="NCBI Taxonomy" id="1859122"/>
    <lineage>
        <taxon>Eukaryota</taxon>
        <taxon>Fungi</taxon>
        <taxon>Dikarya</taxon>
        <taxon>Basidiomycota</taxon>
        <taxon>Agaricomycotina</taxon>
        <taxon>Tremellomycetes</taxon>
        <taxon>Tremellales</taxon>
        <taxon>Cryptococcaceae</taxon>
        <taxon>Cryptococcus</taxon>
        <taxon>Cryptococcus gattii species complex</taxon>
    </lineage>
</organism>
<dbReference type="SUPFAM" id="SSF53335">
    <property type="entry name" value="S-adenosyl-L-methionine-dependent methyltransferases"/>
    <property type="match status" value="1"/>
</dbReference>
<feature type="compositionally biased region" description="Polar residues" evidence="1">
    <location>
        <begin position="74"/>
        <end position="88"/>
    </location>
</feature>